<dbReference type="AlphaFoldDB" id="A0AAN9QRB8"/>
<organism evidence="1 2">
    <name type="scientific">Canavalia gladiata</name>
    <name type="common">Sword bean</name>
    <name type="synonym">Dolichos gladiatus</name>
    <dbReference type="NCBI Taxonomy" id="3824"/>
    <lineage>
        <taxon>Eukaryota</taxon>
        <taxon>Viridiplantae</taxon>
        <taxon>Streptophyta</taxon>
        <taxon>Embryophyta</taxon>
        <taxon>Tracheophyta</taxon>
        <taxon>Spermatophyta</taxon>
        <taxon>Magnoliopsida</taxon>
        <taxon>eudicotyledons</taxon>
        <taxon>Gunneridae</taxon>
        <taxon>Pentapetalae</taxon>
        <taxon>rosids</taxon>
        <taxon>fabids</taxon>
        <taxon>Fabales</taxon>
        <taxon>Fabaceae</taxon>
        <taxon>Papilionoideae</taxon>
        <taxon>50 kb inversion clade</taxon>
        <taxon>NPAAA clade</taxon>
        <taxon>indigoferoid/millettioid clade</taxon>
        <taxon>Phaseoleae</taxon>
        <taxon>Canavalia</taxon>
    </lineage>
</organism>
<proteinExistence type="predicted"/>
<comment type="caution">
    <text evidence="1">The sequence shown here is derived from an EMBL/GenBank/DDBJ whole genome shotgun (WGS) entry which is preliminary data.</text>
</comment>
<keyword evidence="2" id="KW-1185">Reference proteome</keyword>
<dbReference type="Proteomes" id="UP001367508">
    <property type="component" value="Unassembled WGS sequence"/>
</dbReference>
<dbReference type="EMBL" id="JAYMYQ010000003">
    <property type="protein sequence ID" value="KAK7345002.1"/>
    <property type="molecule type" value="Genomic_DNA"/>
</dbReference>
<sequence length="97" mass="11461">MRKRKQNEGGKLEEKFCCWYEFSCMNYVHIWYLCIQFGRDSALAIRFPKALLVPSLVIEQVIEGFDMLRKKKETMSDPLEATPVGMKCDEEEMMIEK</sequence>
<reference evidence="1 2" key="1">
    <citation type="submission" date="2024-01" db="EMBL/GenBank/DDBJ databases">
        <title>The genomes of 5 underutilized Papilionoideae crops provide insights into root nodulation and disease resistanc.</title>
        <authorList>
            <person name="Jiang F."/>
        </authorList>
    </citation>
    <scope>NUCLEOTIDE SEQUENCE [LARGE SCALE GENOMIC DNA]</scope>
    <source>
        <strain evidence="1">LVBAO_FW01</strain>
        <tissue evidence="1">Leaves</tissue>
    </source>
</reference>
<protein>
    <submittedName>
        <fullName evidence="1">Uncharacterized protein</fullName>
    </submittedName>
</protein>
<evidence type="ECO:0000313" key="2">
    <source>
        <dbReference type="Proteomes" id="UP001367508"/>
    </source>
</evidence>
<evidence type="ECO:0000313" key="1">
    <source>
        <dbReference type="EMBL" id="KAK7345002.1"/>
    </source>
</evidence>
<accession>A0AAN9QRB8</accession>
<name>A0AAN9QRB8_CANGL</name>
<gene>
    <name evidence="1" type="ORF">VNO77_15340</name>
</gene>